<keyword evidence="7" id="KW-1185">Reference proteome</keyword>
<evidence type="ECO:0000256" key="3">
    <source>
        <dbReference type="ARBA" id="ARBA00023136"/>
    </source>
</evidence>
<feature type="transmembrane region" description="Helical" evidence="4">
    <location>
        <begin position="6"/>
        <end position="26"/>
    </location>
</feature>
<dbReference type="RefSeq" id="WP_027287496.1">
    <property type="nucleotide sequence ID" value="NZ_NRRE01000020.1"/>
</dbReference>
<dbReference type="NCBIfam" id="NF033233">
    <property type="entry name" value="twin_helix"/>
    <property type="match status" value="1"/>
</dbReference>
<dbReference type="EMBL" id="NRRE01000020">
    <property type="protein sequence ID" value="MBK1697089.1"/>
    <property type="molecule type" value="Genomic_DNA"/>
</dbReference>
<dbReference type="PROSITE" id="PS51503">
    <property type="entry name" value="HIG1"/>
    <property type="match status" value="1"/>
</dbReference>
<evidence type="ECO:0000256" key="4">
    <source>
        <dbReference type="SAM" id="Phobius"/>
    </source>
</evidence>
<keyword evidence="2 4" id="KW-1133">Transmembrane helix</keyword>
<evidence type="ECO:0000256" key="2">
    <source>
        <dbReference type="ARBA" id="ARBA00022989"/>
    </source>
</evidence>
<dbReference type="AlphaFoldDB" id="A0A934QHV5"/>
<reference evidence="6" key="1">
    <citation type="submission" date="2017-08" db="EMBL/GenBank/DDBJ databases">
        <authorList>
            <person name="Imhoff J.F."/>
            <person name="Rahn T."/>
            <person name="Kuenzel S."/>
            <person name="Neulinger S.C."/>
        </authorList>
    </citation>
    <scope>NUCLEOTIDE SEQUENCE</scope>
    <source>
        <strain evidence="6">DSM 9154</strain>
    </source>
</reference>
<comment type="caution">
    <text evidence="6">The sequence shown here is derived from an EMBL/GenBank/DDBJ whole genome shotgun (WGS) entry which is preliminary data.</text>
</comment>
<sequence>MATLTAILIVVAMLMTLGVLFSGLIVMARGGETNRKYGNLLMRWRIVFQGIALALIALAMLLNAGAD</sequence>
<dbReference type="Pfam" id="PF04588">
    <property type="entry name" value="HIG_1_N"/>
    <property type="match status" value="1"/>
</dbReference>
<proteinExistence type="predicted"/>
<evidence type="ECO:0000313" key="6">
    <source>
        <dbReference type="EMBL" id="MBK1697089.1"/>
    </source>
</evidence>
<gene>
    <name evidence="6" type="ORF">CKO21_07495</name>
</gene>
<dbReference type="Proteomes" id="UP000778970">
    <property type="component" value="Unassembled WGS sequence"/>
</dbReference>
<accession>A0A934QHV5</accession>
<protein>
    <submittedName>
        <fullName evidence="6">Twin transmembrane helix small protein</fullName>
    </submittedName>
</protein>
<feature type="domain" description="HIG1" evidence="5">
    <location>
        <begin position="1"/>
        <end position="67"/>
    </location>
</feature>
<organism evidence="6 7">
    <name type="scientific">Rhodovibrio salinarum</name>
    <dbReference type="NCBI Taxonomy" id="1087"/>
    <lineage>
        <taxon>Bacteria</taxon>
        <taxon>Pseudomonadati</taxon>
        <taxon>Pseudomonadota</taxon>
        <taxon>Alphaproteobacteria</taxon>
        <taxon>Rhodospirillales</taxon>
        <taxon>Rhodovibrionaceae</taxon>
        <taxon>Rhodovibrio</taxon>
    </lineage>
</organism>
<evidence type="ECO:0000259" key="5">
    <source>
        <dbReference type="PROSITE" id="PS51503"/>
    </source>
</evidence>
<dbReference type="InterPro" id="IPR007667">
    <property type="entry name" value="Hypoxia_induced_domain"/>
</dbReference>
<feature type="transmembrane region" description="Helical" evidence="4">
    <location>
        <begin position="46"/>
        <end position="66"/>
    </location>
</feature>
<reference evidence="6" key="2">
    <citation type="journal article" date="2020" name="Microorganisms">
        <title>Osmotic Adaptation and Compatible Solute Biosynthesis of Phototrophic Bacteria as Revealed from Genome Analyses.</title>
        <authorList>
            <person name="Imhoff J.F."/>
            <person name="Rahn T."/>
            <person name="Kunzel S."/>
            <person name="Keller A."/>
            <person name="Neulinger S.C."/>
        </authorList>
    </citation>
    <scope>NUCLEOTIDE SEQUENCE</scope>
    <source>
        <strain evidence="6">DSM 9154</strain>
    </source>
</reference>
<evidence type="ECO:0000313" key="7">
    <source>
        <dbReference type="Proteomes" id="UP000778970"/>
    </source>
</evidence>
<keyword evidence="1 4" id="KW-0812">Transmembrane</keyword>
<keyword evidence="3 4" id="KW-0472">Membrane</keyword>
<evidence type="ECO:0000256" key="1">
    <source>
        <dbReference type="ARBA" id="ARBA00022692"/>
    </source>
</evidence>
<name>A0A934QHV5_9PROT</name>
<dbReference type="Gene3D" id="6.10.140.1320">
    <property type="match status" value="1"/>
</dbReference>